<dbReference type="InterPro" id="IPR001789">
    <property type="entry name" value="Sig_transdc_resp-reg_receiver"/>
</dbReference>
<evidence type="ECO:0000259" key="3">
    <source>
        <dbReference type="PROSITE" id="PS51832"/>
    </source>
</evidence>
<feature type="modified residue" description="4-aspartylphosphate" evidence="1">
    <location>
        <position position="79"/>
    </location>
</feature>
<dbReference type="Proteomes" id="UP000235861">
    <property type="component" value="Unassembled WGS sequence"/>
</dbReference>
<proteinExistence type="predicted"/>
<dbReference type="CDD" id="cd00077">
    <property type="entry name" value="HDc"/>
    <property type="match status" value="1"/>
</dbReference>
<dbReference type="Pfam" id="PF11849">
    <property type="entry name" value="DUF3369"/>
    <property type="match status" value="1"/>
</dbReference>
<name>A0A2H9U1C6_9GAMM</name>
<reference evidence="4 5" key="1">
    <citation type="submission" date="2017-11" db="EMBL/GenBank/DDBJ databases">
        <title>Draft genome sequence of environmental isolate Aeromonas cavernicola sp. nov. MDC 2508.</title>
        <authorList>
            <person name="Colston S.M."/>
            <person name="Navarro A."/>
            <person name="Martinez-Murcia A.J."/>
            <person name="Graf J."/>
        </authorList>
    </citation>
    <scope>NUCLEOTIDE SEQUENCE [LARGE SCALE GENOMIC DNA]</scope>
    <source>
        <strain evidence="4 5">MDC 2508</strain>
    </source>
</reference>
<evidence type="ECO:0000313" key="4">
    <source>
        <dbReference type="EMBL" id="PJG57852.1"/>
    </source>
</evidence>
<feature type="domain" description="HD-GYP" evidence="3">
    <location>
        <begin position="302"/>
        <end position="499"/>
    </location>
</feature>
<sequence>MDDNILIIDDGDLPIPDTPQGGWKVMIVDDEPEVHHITTITLNKFIFDDRPISFFHAYSAADAKEQLLTNPDIALLLLDVVMETDHSGLDVVKFIRDDLQNKMVRIVLRTGQPGQAPEDDVVNNYDINDYKDKTELTSQKLRTLLRASLRSYRDICILESHRKGLEKVIAASKGIFEKRALRQFVEGAQEQLGALLYLGETQIYDVKQCAYEVRDQLLEPLLPGLSAILLSEAPAILRQAMALKSNIYAPDQMVLYCQNSRHHLLFHIEIFRPLSQIDTGLLSLFTENIVVALENIRLNEVIADNQREIIYRIGELIETRSKESGLHVKRVALYTEQFCLLLGMSEEQSELIKRASPLHDIGKVGIPDAVLQKPGKFTPEEWDVMKTHAQLGQDMLSGSNLTLFQIGATIAGNHHEKWDGNGYPRGLQGTDIPLEGRIVALADVFDALCSDRCYKRAWPLDDVLAFIEQEKGKHFDPTLVTLMMANLDKFLAIRDEYKDVYLGEHYLSEQ</sequence>
<dbReference type="InterPro" id="IPR011006">
    <property type="entry name" value="CheY-like_superfamily"/>
</dbReference>
<dbReference type="InterPro" id="IPR021800">
    <property type="entry name" value="DUF3369"/>
</dbReference>
<dbReference type="PANTHER" id="PTHR45228">
    <property type="entry name" value="CYCLIC DI-GMP PHOSPHODIESTERASE TM_0186-RELATED"/>
    <property type="match status" value="1"/>
</dbReference>
<keyword evidence="5" id="KW-1185">Reference proteome</keyword>
<evidence type="ECO:0000259" key="2">
    <source>
        <dbReference type="PROSITE" id="PS50110"/>
    </source>
</evidence>
<feature type="domain" description="Response regulatory" evidence="2">
    <location>
        <begin position="24"/>
        <end position="148"/>
    </location>
</feature>
<accession>A0A2H9U1C6</accession>
<dbReference type="InterPro" id="IPR003607">
    <property type="entry name" value="HD/PDEase_dom"/>
</dbReference>
<dbReference type="Gene3D" id="1.10.3210.10">
    <property type="entry name" value="Hypothetical protein af1432"/>
    <property type="match status" value="1"/>
</dbReference>
<protein>
    <submittedName>
        <fullName evidence="4">Phosphodiesterase</fullName>
    </submittedName>
</protein>
<dbReference type="InterPro" id="IPR052020">
    <property type="entry name" value="Cyclic_di-GMP/3'3'-cGAMP_PDE"/>
</dbReference>
<dbReference type="PANTHER" id="PTHR45228:SF9">
    <property type="entry name" value="3'3'-CGAMP-SPECIFIC PHOSPHODIESTERASE 2"/>
    <property type="match status" value="1"/>
</dbReference>
<dbReference type="RefSeq" id="WP_100295017.1">
    <property type="nucleotide sequence ID" value="NZ_PGGC01000158.1"/>
</dbReference>
<dbReference type="InterPro" id="IPR037522">
    <property type="entry name" value="HD_GYP_dom"/>
</dbReference>
<dbReference type="PROSITE" id="PS50110">
    <property type="entry name" value="RESPONSE_REGULATORY"/>
    <property type="match status" value="1"/>
</dbReference>
<dbReference type="SUPFAM" id="SSF109604">
    <property type="entry name" value="HD-domain/PDEase-like"/>
    <property type="match status" value="1"/>
</dbReference>
<keyword evidence="1" id="KW-0597">Phosphoprotein</keyword>
<gene>
    <name evidence="4" type="ORF">CUC53_15725</name>
</gene>
<dbReference type="SUPFAM" id="SSF52172">
    <property type="entry name" value="CheY-like"/>
    <property type="match status" value="1"/>
</dbReference>
<dbReference type="OrthoDB" id="9802066at2"/>
<dbReference type="EMBL" id="PGGC01000158">
    <property type="protein sequence ID" value="PJG57852.1"/>
    <property type="molecule type" value="Genomic_DNA"/>
</dbReference>
<dbReference type="SMART" id="SM00471">
    <property type="entry name" value="HDc"/>
    <property type="match status" value="1"/>
</dbReference>
<dbReference type="Pfam" id="PF13487">
    <property type="entry name" value="HD_5"/>
    <property type="match status" value="1"/>
</dbReference>
<organism evidence="4 5">
    <name type="scientific">Aeromonas cavernicola</name>
    <dbReference type="NCBI Taxonomy" id="1006623"/>
    <lineage>
        <taxon>Bacteria</taxon>
        <taxon>Pseudomonadati</taxon>
        <taxon>Pseudomonadota</taxon>
        <taxon>Gammaproteobacteria</taxon>
        <taxon>Aeromonadales</taxon>
        <taxon>Aeromonadaceae</taxon>
        <taxon>Aeromonas</taxon>
    </lineage>
</organism>
<dbReference type="Gene3D" id="3.40.50.2300">
    <property type="match status" value="1"/>
</dbReference>
<dbReference type="AlphaFoldDB" id="A0A2H9U1C6"/>
<evidence type="ECO:0000256" key="1">
    <source>
        <dbReference type="PROSITE-ProRule" id="PRU00169"/>
    </source>
</evidence>
<dbReference type="GO" id="GO:0000160">
    <property type="term" value="P:phosphorelay signal transduction system"/>
    <property type="evidence" value="ECO:0007669"/>
    <property type="project" value="InterPro"/>
</dbReference>
<dbReference type="GO" id="GO:0008081">
    <property type="term" value="F:phosphoric diester hydrolase activity"/>
    <property type="evidence" value="ECO:0007669"/>
    <property type="project" value="UniProtKB-ARBA"/>
</dbReference>
<comment type="caution">
    <text evidence="4">The sequence shown here is derived from an EMBL/GenBank/DDBJ whole genome shotgun (WGS) entry which is preliminary data.</text>
</comment>
<evidence type="ECO:0000313" key="5">
    <source>
        <dbReference type="Proteomes" id="UP000235861"/>
    </source>
</evidence>
<dbReference type="PROSITE" id="PS51832">
    <property type="entry name" value="HD_GYP"/>
    <property type="match status" value="1"/>
</dbReference>